<dbReference type="Proteomes" id="UP000887159">
    <property type="component" value="Unassembled WGS sequence"/>
</dbReference>
<dbReference type="AlphaFoldDB" id="A0A8X6UQH0"/>
<organism evidence="1 2">
    <name type="scientific">Trichonephila clavipes</name>
    <name type="common">Golden silk orbweaver</name>
    <name type="synonym">Nephila clavipes</name>
    <dbReference type="NCBI Taxonomy" id="2585209"/>
    <lineage>
        <taxon>Eukaryota</taxon>
        <taxon>Metazoa</taxon>
        <taxon>Ecdysozoa</taxon>
        <taxon>Arthropoda</taxon>
        <taxon>Chelicerata</taxon>
        <taxon>Arachnida</taxon>
        <taxon>Araneae</taxon>
        <taxon>Araneomorphae</taxon>
        <taxon>Entelegynae</taxon>
        <taxon>Araneoidea</taxon>
        <taxon>Nephilidae</taxon>
        <taxon>Trichonephila</taxon>
    </lineage>
</organism>
<sequence>MRRVILKLPRDDVEDNLFPDHSSTSNRDDSIGKIGNLVRSDNRLCIHTIVATVGIDKESIQSILHNTQKVCAKMMPIILIFEQETRKNAFTDTF</sequence>
<protein>
    <submittedName>
        <fullName evidence="1">FLJ37770-like protein</fullName>
    </submittedName>
</protein>
<evidence type="ECO:0000313" key="2">
    <source>
        <dbReference type="Proteomes" id="UP000887159"/>
    </source>
</evidence>
<gene>
    <name evidence="1" type="primary">G5I_01944</name>
    <name evidence="1" type="ORF">TNCV_2279241</name>
</gene>
<comment type="caution">
    <text evidence="1">The sequence shown here is derived from an EMBL/GenBank/DDBJ whole genome shotgun (WGS) entry which is preliminary data.</text>
</comment>
<evidence type="ECO:0000313" key="1">
    <source>
        <dbReference type="EMBL" id="GFX88456.1"/>
    </source>
</evidence>
<accession>A0A8X6UQH0</accession>
<dbReference type="EMBL" id="BMAU01021052">
    <property type="protein sequence ID" value="GFX88456.1"/>
    <property type="molecule type" value="Genomic_DNA"/>
</dbReference>
<name>A0A8X6UQH0_TRICX</name>
<reference evidence="1" key="1">
    <citation type="submission" date="2020-08" db="EMBL/GenBank/DDBJ databases">
        <title>Multicomponent nature underlies the extraordinary mechanical properties of spider dragline silk.</title>
        <authorList>
            <person name="Kono N."/>
            <person name="Nakamura H."/>
            <person name="Mori M."/>
            <person name="Yoshida Y."/>
            <person name="Ohtoshi R."/>
            <person name="Malay A.D."/>
            <person name="Moran D.A.P."/>
            <person name="Tomita M."/>
            <person name="Numata K."/>
            <person name="Arakawa K."/>
        </authorList>
    </citation>
    <scope>NUCLEOTIDE SEQUENCE</scope>
</reference>
<proteinExistence type="predicted"/>
<keyword evidence="2" id="KW-1185">Reference proteome</keyword>